<reference evidence="3" key="1">
    <citation type="submission" date="2015-04" db="UniProtKB">
        <authorList>
            <consortium name="EnsemblPlants"/>
        </authorList>
    </citation>
    <scope>IDENTIFICATION</scope>
</reference>
<evidence type="ECO:0000313" key="3">
    <source>
        <dbReference type="EnsemblPlants" id="OPUNC09G16440.1"/>
    </source>
</evidence>
<dbReference type="eggNOG" id="ENOG502R3SQ">
    <property type="taxonomic scope" value="Eukaryota"/>
</dbReference>
<organism evidence="3">
    <name type="scientific">Oryza punctata</name>
    <name type="common">Red rice</name>
    <dbReference type="NCBI Taxonomy" id="4537"/>
    <lineage>
        <taxon>Eukaryota</taxon>
        <taxon>Viridiplantae</taxon>
        <taxon>Streptophyta</taxon>
        <taxon>Embryophyta</taxon>
        <taxon>Tracheophyta</taxon>
        <taxon>Spermatophyta</taxon>
        <taxon>Magnoliopsida</taxon>
        <taxon>Liliopsida</taxon>
        <taxon>Poales</taxon>
        <taxon>Poaceae</taxon>
        <taxon>BOP clade</taxon>
        <taxon>Oryzoideae</taxon>
        <taxon>Oryzeae</taxon>
        <taxon>Oryzinae</taxon>
        <taxon>Oryza</taxon>
    </lineage>
</organism>
<sequence length="142" mass="14717">MALCAPQLACGLFGLGGVFTAAELAVADQLVQLSCSSGGDEAASSSSSSTTSSPRSVNTCAATAASGEEVGEEIEEFTGMAAEMELDRRARKRYRLLSELYAATAPPSATKRAAAAACSSSRSRKRKRDDESPVEAEIAVLY</sequence>
<dbReference type="PANTHER" id="PTHR35167">
    <property type="entry name" value="OS05G0216466 PROTEIN"/>
    <property type="match status" value="1"/>
</dbReference>
<keyword evidence="4" id="KW-1185">Reference proteome</keyword>
<feature type="compositionally biased region" description="Low complexity" evidence="1">
    <location>
        <begin position="36"/>
        <end position="56"/>
    </location>
</feature>
<dbReference type="PANTHER" id="PTHR35167:SF1">
    <property type="entry name" value="OS08G0549900 PROTEIN"/>
    <property type="match status" value="1"/>
</dbReference>
<evidence type="ECO:0000256" key="2">
    <source>
        <dbReference type="SAM" id="SignalP"/>
    </source>
</evidence>
<dbReference type="Proteomes" id="UP000026962">
    <property type="component" value="Chromosome 9"/>
</dbReference>
<feature type="signal peptide" evidence="2">
    <location>
        <begin position="1"/>
        <end position="20"/>
    </location>
</feature>
<name>A0A0E0M3Z7_ORYPU</name>
<protein>
    <submittedName>
        <fullName evidence="3">Uncharacterized protein</fullName>
    </submittedName>
</protein>
<accession>A0A0E0M3Z7</accession>
<dbReference type="EnsemblPlants" id="OPUNC09G16440.1">
    <property type="protein sequence ID" value="OPUNC09G16440.1"/>
    <property type="gene ID" value="OPUNC09G16440"/>
</dbReference>
<evidence type="ECO:0000313" key="4">
    <source>
        <dbReference type="Proteomes" id="UP000026962"/>
    </source>
</evidence>
<feature type="chain" id="PRO_5002367091" evidence="2">
    <location>
        <begin position="21"/>
        <end position="142"/>
    </location>
</feature>
<dbReference type="HOGENOM" id="CLU_127914_1_0_1"/>
<dbReference type="OMA" id="WEERAEV"/>
<feature type="region of interest" description="Disordered" evidence="1">
    <location>
        <begin position="107"/>
        <end position="137"/>
    </location>
</feature>
<dbReference type="Gramene" id="OPUNC09G16440.1">
    <property type="protein sequence ID" value="OPUNC09G16440.1"/>
    <property type="gene ID" value="OPUNC09G16440"/>
</dbReference>
<keyword evidence="2" id="KW-0732">Signal</keyword>
<dbReference type="AlphaFoldDB" id="A0A0E0M3Z7"/>
<proteinExistence type="predicted"/>
<reference evidence="3" key="2">
    <citation type="submission" date="2018-05" db="EMBL/GenBank/DDBJ databases">
        <title>OpunRS2 (Oryza punctata Reference Sequence Version 2).</title>
        <authorList>
            <person name="Zhang J."/>
            <person name="Kudrna D."/>
            <person name="Lee S."/>
            <person name="Talag J."/>
            <person name="Welchert J."/>
            <person name="Wing R.A."/>
        </authorList>
    </citation>
    <scope>NUCLEOTIDE SEQUENCE [LARGE SCALE GENOMIC DNA]</scope>
</reference>
<evidence type="ECO:0000256" key="1">
    <source>
        <dbReference type="SAM" id="MobiDB-lite"/>
    </source>
</evidence>
<feature type="compositionally biased region" description="Low complexity" evidence="1">
    <location>
        <begin position="107"/>
        <end position="121"/>
    </location>
</feature>
<feature type="region of interest" description="Disordered" evidence="1">
    <location>
        <begin position="36"/>
        <end position="65"/>
    </location>
</feature>